<dbReference type="EMBL" id="JALLKP010000004">
    <property type="protein sequence ID" value="KAK2195487.1"/>
    <property type="molecule type" value="Genomic_DNA"/>
</dbReference>
<sequence length="211" mass="24976">MAVPKNRRSRAKVKQRTNIIFFDQLHGNWLRRREWFYKRLSVQHYLPKCSEGTFSKINRPILFPGFWPYSVFPWECKMHILTKNSRLLHVFYNHKSVSSTFQQRRCLGQAPVGKKPRTVTDIWDETKALLTKPSLSYSEFARRVEATRGLLFWGLVFGLSINLIINPLESRYWGTLLRFKGLRNQLPTAPLKLGNDYMTDASREYFRKCNV</sequence>
<gene>
    <name evidence="2" type="ORF">BdWA1_003163</name>
</gene>
<organism evidence="2 3">
    <name type="scientific">Babesia duncani</name>
    <dbReference type="NCBI Taxonomy" id="323732"/>
    <lineage>
        <taxon>Eukaryota</taxon>
        <taxon>Sar</taxon>
        <taxon>Alveolata</taxon>
        <taxon>Apicomplexa</taxon>
        <taxon>Aconoidasida</taxon>
        <taxon>Piroplasmida</taxon>
        <taxon>Babesiidae</taxon>
        <taxon>Babesia</taxon>
    </lineage>
</organism>
<evidence type="ECO:0000256" key="1">
    <source>
        <dbReference type="SAM" id="Phobius"/>
    </source>
</evidence>
<dbReference type="RefSeq" id="XP_067802330.1">
    <property type="nucleotide sequence ID" value="XM_067948179.1"/>
</dbReference>
<evidence type="ECO:0000313" key="3">
    <source>
        <dbReference type="Proteomes" id="UP001214638"/>
    </source>
</evidence>
<keyword evidence="1" id="KW-0472">Membrane</keyword>
<proteinExistence type="predicted"/>
<keyword evidence="1" id="KW-0812">Transmembrane</keyword>
<dbReference type="KEGG" id="bdw:94337460"/>
<keyword evidence="3" id="KW-1185">Reference proteome</keyword>
<dbReference type="Proteomes" id="UP001214638">
    <property type="component" value="Unassembled WGS sequence"/>
</dbReference>
<name>A0AAD9PIH4_9APIC</name>
<protein>
    <submittedName>
        <fullName evidence="2">Uncharacterized protein</fullName>
    </submittedName>
</protein>
<keyword evidence="1" id="KW-1133">Transmembrane helix</keyword>
<comment type="caution">
    <text evidence="2">The sequence shown here is derived from an EMBL/GenBank/DDBJ whole genome shotgun (WGS) entry which is preliminary data.</text>
</comment>
<reference evidence="2" key="1">
    <citation type="journal article" date="2023" name="Nat. Microbiol.">
        <title>Babesia duncani multi-omics identifies virulence factors and drug targets.</title>
        <authorList>
            <person name="Singh P."/>
            <person name="Lonardi S."/>
            <person name="Liang Q."/>
            <person name="Vydyam P."/>
            <person name="Khabirova E."/>
            <person name="Fang T."/>
            <person name="Gihaz S."/>
            <person name="Thekkiniath J."/>
            <person name="Munshi M."/>
            <person name="Abel S."/>
            <person name="Ciampossin L."/>
            <person name="Batugedara G."/>
            <person name="Gupta M."/>
            <person name="Lu X.M."/>
            <person name="Lenz T."/>
            <person name="Chakravarty S."/>
            <person name="Cornillot E."/>
            <person name="Hu Y."/>
            <person name="Ma W."/>
            <person name="Gonzalez L.M."/>
            <person name="Sanchez S."/>
            <person name="Estrada K."/>
            <person name="Sanchez-Flores A."/>
            <person name="Montero E."/>
            <person name="Harb O.S."/>
            <person name="Le Roch K.G."/>
            <person name="Mamoun C.B."/>
        </authorList>
    </citation>
    <scope>NUCLEOTIDE SEQUENCE</scope>
    <source>
        <strain evidence="2">WA1</strain>
    </source>
</reference>
<feature type="transmembrane region" description="Helical" evidence="1">
    <location>
        <begin position="150"/>
        <end position="168"/>
    </location>
</feature>
<dbReference type="GeneID" id="94337460"/>
<dbReference type="AlphaFoldDB" id="A0AAD9PIH4"/>
<accession>A0AAD9PIH4</accession>
<evidence type="ECO:0000313" key="2">
    <source>
        <dbReference type="EMBL" id="KAK2195487.1"/>
    </source>
</evidence>